<feature type="repeat" description="LDL-receptor class B" evidence="13">
    <location>
        <begin position="1098"/>
        <end position="1140"/>
    </location>
</feature>
<evidence type="ECO:0000313" key="19">
    <source>
        <dbReference type="Proteomes" id="UP001566132"/>
    </source>
</evidence>
<dbReference type="Pfam" id="PF07645">
    <property type="entry name" value="EGF_CA"/>
    <property type="match status" value="1"/>
</dbReference>
<dbReference type="PANTHER" id="PTHR24039">
    <property type="entry name" value="FIBRILLIN-RELATED"/>
    <property type="match status" value="1"/>
</dbReference>
<dbReference type="SMART" id="SM00181">
    <property type="entry name" value="EGF"/>
    <property type="match status" value="11"/>
</dbReference>
<keyword evidence="8" id="KW-0084">Basement membrane</keyword>
<keyword evidence="5 14" id="KW-0732">Signal</keyword>
<dbReference type="PROSITE" id="PS50026">
    <property type="entry name" value="EGF_3"/>
    <property type="match status" value="8"/>
</dbReference>
<organism evidence="18 19">
    <name type="scientific">Hypothenemus hampei</name>
    <name type="common">Coffee berry borer</name>
    <dbReference type="NCBI Taxonomy" id="57062"/>
    <lineage>
        <taxon>Eukaryota</taxon>
        <taxon>Metazoa</taxon>
        <taxon>Ecdysozoa</taxon>
        <taxon>Arthropoda</taxon>
        <taxon>Hexapoda</taxon>
        <taxon>Insecta</taxon>
        <taxon>Pterygota</taxon>
        <taxon>Neoptera</taxon>
        <taxon>Endopterygota</taxon>
        <taxon>Coleoptera</taxon>
        <taxon>Polyphaga</taxon>
        <taxon>Cucujiformia</taxon>
        <taxon>Curculionidae</taxon>
        <taxon>Scolytinae</taxon>
        <taxon>Hypothenemus</taxon>
    </lineage>
</organism>
<evidence type="ECO:0000256" key="2">
    <source>
        <dbReference type="ARBA" id="ARBA00022525"/>
    </source>
</evidence>
<dbReference type="SMART" id="SM00179">
    <property type="entry name" value="EGF_CA"/>
    <property type="match status" value="3"/>
</dbReference>
<feature type="disulfide bond" evidence="12">
    <location>
        <begin position="762"/>
        <end position="779"/>
    </location>
</feature>
<dbReference type="InterPro" id="IPR006605">
    <property type="entry name" value="G2_nidogen/fibulin_G2F"/>
</dbReference>
<dbReference type="PROSITE" id="PS01186">
    <property type="entry name" value="EGF_2"/>
    <property type="match status" value="6"/>
</dbReference>
<evidence type="ECO:0000256" key="12">
    <source>
        <dbReference type="PROSITE-ProRule" id="PRU00076"/>
    </source>
</evidence>
<dbReference type="FunFam" id="2.120.10.30:FF:000241">
    <property type="entry name" value="Low-density lipoprotein receptor-related protein 6"/>
    <property type="match status" value="1"/>
</dbReference>
<dbReference type="Pfam" id="PF12947">
    <property type="entry name" value="EGF_3"/>
    <property type="match status" value="3"/>
</dbReference>
<feature type="domain" description="EGF-like" evidence="15">
    <location>
        <begin position="879"/>
        <end position="920"/>
    </location>
</feature>
<feature type="disulfide bond" evidence="12">
    <location>
        <begin position="660"/>
        <end position="677"/>
    </location>
</feature>
<dbReference type="GO" id="GO:0007155">
    <property type="term" value="P:cell adhesion"/>
    <property type="evidence" value="ECO:0007669"/>
    <property type="project" value="UniProtKB-KW"/>
</dbReference>
<feature type="repeat" description="LDL-receptor class B" evidence="13">
    <location>
        <begin position="1141"/>
        <end position="1186"/>
    </location>
</feature>
<dbReference type="InterPro" id="IPR003886">
    <property type="entry name" value="NIDO_dom"/>
</dbReference>
<keyword evidence="19" id="KW-1185">Reference proteome</keyword>
<dbReference type="Gene3D" id="2.120.10.30">
    <property type="entry name" value="TolB, C-terminal domain"/>
    <property type="match status" value="1"/>
</dbReference>
<reference evidence="18 19" key="1">
    <citation type="submission" date="2024-05" db="EMBL/GenBank/DDBJ databases">
        <title>Genetic variation in Jamaican populations of the coffee berry borer (Hypothenemus hampei).</title>
        <authorList>
            <person name="Errbii M."/>
            <person name="Myrie A."/>
        </authorList>
    </citation>
    <scope>NUCLEOTIDE SEQUENCE [LARGE SCALE GENOMIC DNA]</scope>
    <source>
        <strain evidence="18">JA-Hopewell-2020-01-JO</strain>
        <tissue evidence="18">Whole body</tissue>
    </source>
</reference>
<dbReference type="Proteomes" id="UP001566132">
    <property type="component" value="Unassembled WGS sequence"/>
</dbReference>
<dbReference type="SMART" id="SM00539">
    <property type="entry name" value="NIDO"/>
    <property type="match status" value="1"/>
</dbReference>
<dbReference type="SUPFAM" id="SSF57184">
    <property type="entry name" value="Growth factor receptor domain"/>
    <property type="match status" value="3"/>
</dbReference>
<feature type="chain" id="PRO_5044772328" description="Nidogen" evidence="14">
    <location>
        <begin position="21"/>
        <end position="1318"/>
    </location>
</feature>
<accession>A0ABD1E510</accession>
<dbReference type="EMBL" id="JBDJPC010000011">
    <property type="protein sequence ID" value="KAL1489768.1"/>
    <property type="molecule type" value="Genomic_DNA"/>
</dbReference>
<comment type="caution">
    <text evidence="12">Lacks conserved residue(s) required for the propagation of feature annotation.</text>
</comment>
<comment type="subcellular location">
    <subcellularLocation>
        <location evidence="1">Secreted</location>
        <location evidence="1">Extracellular space</location>
        <location evidence="1">Extracellular matrix</location>
        <location evidence="1">Basement membrane</location>
    </subcellularLocation>
</comment>
<evidence type="ECO:0000256" key="7">
    <source>
        <dbReference type="ARBA" id="ARBA00022837"/>
    </source>
</evidence>
<dbReference type="SMART" id="SM00682">
    <property type="entry name" value="G2F"/>
    <property type="match status" value="1"/>
</dbReference>
<dbReference type="GO" id="GO:0005604">
    <property type="term" value="C:basement membrane"/>
    <property type="evidence" value="ECO:0007669"/>
    <property type="project" value="UniProtKB-SubCell"/>
</dbReference>
<dbReference type="PROSITE" id="PS01187">
    <property type="entry name" value="EGF_CA"/>
    <property type="match status" value="1"/>
</dbReference>
<dbReference type="CDD" id="cd00054">
    <property type="entry name" value="EGF_CA"/>
    <property type="match status" value="1"/>
</dbReference>
<feature type="domain" description="EGF-like" evidence="15">
    <location>
        <begin position="752"/>
        <end position="791"/>
    </location>
</feature>
<dbReference type="InterPro" id="IPR000152">
    <property type="entry name" value="EGF-type_Asp/Asn_hydroxyl_site"/>
</dbReference>
<feature type="signal peptide" evidence="14">
    <location>
        <begin position="1"/>
        <end position="20"/>
    </location>
</feature>
<keyword evidence="7" id="KW-0106">Calcium</keyword>
<dbReference type="SMART" id="SM00135">
    <property type="entry name" value="LY"/>
    <property type="match status" value="5"/>
</dbReference>
<dbReference type="PROSITE" id="PS51120">
    <property type="entry name" value="LDLRB"/>
    <property type="match status" value="3"/>
</dbReference>
<evidence type="ECO:0000259" key="15">
    <source>
        <dbReference type="PROSITE" id="PS50026"/>
    </source>
</evidence>
<evidence type="ECO:0000256" key="1">
    <source>
        <dbReference type="ARBA" id="ARBA00004302"/>
    </source>
</evidence>
<evidence type="ECO:0000259" key="16">
    <source>
        <dbReference type="PROSITE" id="PS50993"/>
    </source>
</evidence>
<dbReference type="InterPro" id="IPR018097">
    <property type="entry name" value="EGF_Ca-bd_CS"/>
</dbReference>
<keyword evidence="11" id="KW-0325">Glycoprotein</keyword>
<dbReference type="PROSITE" id="PS00010">
    <property type="entry name" value="ASX_HYDROXYL"/>
    <property type="match status" value="1"/>
</dbReference>
<evidence type="ECO:0000256" key="11">
    <source>
        <dbReference type="ARBA" id="ARBA00023180"/>
    </source>
</evidence>
<dbReference type="InterPro" id="IPR009017">
    <property type="entry name" value="GFP"/>
</dbReference>
<dbReference type="SUPFAM" id="SSF54511">
    <property type="entry name" value="GFP-like"/>
    <property type="match status" value="1"/>
</dbReference>
<dbReference type="InterPro" id="IPR000742">
    <property type="entry name" value="EGF"/>
</dbReference>
<evidence type="ECO:0000256" key="13">
    <source>
        <dbReference type="PROSITE-ProRule" id="PRU00461"/>
    </source>
</evidence>
<comment type="caution">
    <text evidence="18">The sequence shown here is derived from an EMBL/GenBank/DDBJ whole genome shotgun (WGS) entry which is preliminary data.</text>
</comment>
<dbReference type="Pfam" id="PF07474">
    <property type="entry name" value="G2F"/>
    <property type="match status" value="1"/>
</dbReference>
<dbReference type="InterPro" id="IPR049883">
    <property type="entry name" value="NOTCH1_EGF-like"/>
</dbReference>
<feature type="repeat" description="LDL-receptor class B" evidence="13">
    <location>
        <begin position="1055"/>
        <end position="1097"/>
    </location>
</feature>
<evidence type="ECO:0000256" key="5">
    <source>
        <dbReference type="ARBA" id="ARBA00022729"/>
    </source>
</evidence>
<dbReference type="Pfam" id="PF06119">
    <property type="entry name" value="NIDO"/>
    <property type="match status" value="1"/>
</dbReference>
<evidence type="ECO:0000256" key="9">
    <source>
        <dbReference type="ARBA" id="ARBA00022889"/>
    </source>
</evidence>
<gene>
    <name evidence="18" type="ORF">ABEB36_013702</name>
</gene>
<keyword evidence="3" id="KW-0272">Extracellular matrix</keyword>
<keyword evidence="10 12" id="KW-1015">Disulfide bond</keyword>
<feature type="domain" description="EGF-like" evidence="15">
    <location>
        <begin position="964"/>
        <end position="1005"/>
    </location>
</feature>
<feature type="domain" description="EGF-like" evidence="15">
    <location>
        <begin position="569"/>
        <end position="608"/>
    </location>
</feature>
<evidence type="ECO:0000256" key="3">
    <source>
        <dbReference type="ARBA" id="ARBA00022530"/>
    </source>
</evidence>
<evidence type="ECO:0000313" key="18">
    <source>
        <dbReference type="EMBL" id="KAL1489768.1"/>
    </source>
</evidence>
<evidence type="ECO:0000256" key="8">
    <source>
        <dbReference type="ARBA" id="ARBA00022869"/>
    </source>
</evidence>
<dbReference type="SUPFAM" id="SSF63825">
    <property type="entry name" value="YWTD domain"/>
    <property type="match status" value="1"/>
</dbReference>
<keyword evidence="9" id="KW-0130">Cell adhesion</keyword>
<feature type="domain" description="EGF-like" evidence="15">
    <location>
        <begin position="795"/>
        <end position="836"/>
    </location>
</feature>
<dbReference type="FunFam" id="2.10.25.10:FF:000038">
    <property type="entry name" value="Fibrillin 2"/>
    <property type="match status" value="1"/>
</dbReference>
<evidence type="ECO:0000256" key="4">
    <source>
        <dbReference type="ARBA" id="ARBA00022536"/>
    </source>
</evidence>
<protein>
    <recommendedName>
        <fullName evidence="20">Nidogen</fullName>
    </recommendedName>
</protein>
<feature type="domain" description="EGF-like" evidence="15">
    <location>
        <begin position="524"/>
        <end position="562"/>
    </location>
</feature>
<feature type="disulfide bond" evidence="12">
    <location>
        <begin position="805"/>
        <end position="822"/>
    </location>
</feature>
<feature type="domain" description="NIDO" evidence="17">
    <location>
        <begin position="95"/>
        <end position="245"/>
    </location>
</feature>
<name>A0ABD1E510_HYPHA</name>
<dbReference type="InterPro" id="IPR001881">
    <property type="entry name" value="EGF-like_Ca-bd_dom"/>
</dbReference>
<evidence type="ECO:0008006" key="20">
    <source>
        <dbReference type="Google" id="ProtNLM"/>
    </source>
</evidence>
<sequence>MKILKYFYVFFLTFSSSVRSIPSRILYEFNIPDAKNLPPENDISSEEITLKVPIVFYGVTYSSIYVNSNGFLSFQTEIPQFINIEFPLDYPIIAPFYSNVDTTSAGTISFYETQDPALLNRATENVHENFLDSVDFQTQSIFIATWNGVGYYNNKADKLNTYQVVLITNGKESYAEFLYPENGLQWIQGSGDESGLPDARAQVGFLSPEGKIHTLPGSATEQVQNLEKWTNTGLPGQFIFKISDRDVTEPDAYQRRYNQLYPLTCAEVPTACHSKGNCIDYKEGFCCQCKPTYFGNGKFCIKNDLPLRVSGKVNGKLNGERLENLDLQSYVVTADGRAYTAISKVPESLGADIQTLQILGSVIGYLFAVPIRGAVNGFQKTGGVLNNSATITFLNNSQVVHITQKFYGLDVFDHLKVEIDIQGYIPTLPADARIIVDEYQEQYTQTAKNLIQMSSERTYSFNDGREIVNRFKIEQSLKFNTCPFDNDTVGESWNLKVGRNFISYESREQIIRFGISNKITPIGDFDPCNEGRQTCGENSACVVEGTSFECVCNPGFQKIFSENIPTCVDINECQVNHDCDYNAECGNNVGSYHCTCNPGFEGDGKHCLPVSSCQNVTCLENAECVEVENQGICRCLAGFRGDGYNCQPVKSQTCEVHNNCSPYGICSIDPRTDQYSCICHPGFQGDGYYCIPLPVTSTETPAPTYIPVTEPIRPNQVEETCLEGGLCWCPAGYVKDSDTQSCRLSGETAQYRGDDCRTLHNCDYNARCTYNEVLQGHICTCNDGFEGDGFTCREEDETCTTSNDCHTHASCTYDDSTGNSKCICNSGFSGNGYNCIISAVCTSDSDCHDTESCVFQQDKYECLCKEGYVRDSQHVCVPIEGSCGGGTCVENAECLFDEDYQTYYCTCKPGFIGDGISECKERPVGCDTLNNCGLHATCQFERDALIYVCKCNSGFFGDGFICRKERNCLVDSSLCDRNAQCLTDSERRYICKCNPGYIGNGSVCKEISRSEGNFLLLNQGWATHRIPLDGQSQGKPIQTRAYQTAVGLDIDCTEGRVYWSDISLNAIRSSLYNGSDNIDFLTKDVRSPEGLAIDWVSRNIYWTDSILRTIEVANLDSKRKRKLFSTGLVNPRGIAVHPQRGKIFWSDWYRKHPKIEWANADGTDRKTFLEGSSVSLPNSLAIDYDTEQLCYSDAGTKKIECVQIDTKQIQTIAVNCTYPFGIAITDKQIYWSDWISKKIERVDKYSLTRLTPLNIPAGGLGNKLFGLVAVPNRCLSLTNLCQFTTCPEEHICLPDGKGSKSCLCSRRSDTNDEPNCVI</sequence>
<evidence type="ECO:0000256" key="6">
    <source>
        <dbReference type="ARBA" id="ARBA00022737"/>
    </source>
</evidence>
<dbReference type="PROSITE" id="PS51220">
    <property type="entry name" value="NIDO"/>
    <property type="match status" value="1"/>
</dbReference>
<feature type="domain" description="Nidogen G2 beta-barrel" evidence="16">
    <location>
        <begin position="305"/>
        <end position="529"/>
    </location>
</feature>
<dbReference type="InterPro" id="IPR000033">
    <property type="entry name" value="LDLR_classB_rpt"/>
</dbReference>
<dbReference type="InterPro" id="IPR011042">
    <property type="entry name" value="6-blade_b-propeller_TolB-like"/>
</dbReference>
<feature type="disulfide bond" evidence="12">
    <location>
        <begin position="888"/>
        <end position="905"/>
    </location>
</feature>
<keyword evidence="6" id="KW-0677">Repeat</keyword>
<dbReference type="InterPro" id="IPR024731">
    <property type="entry name" value="NELL2-like_EGF"/>
</dbReference>
<dbReference type="Gene3D" id="2.40.155.10">
    <property type="entry name" value="Green fluorescent protein"/>
    <property type="match status" value="1"/>
</dbReference>
<proteinExistence type="predicted"/>
<dbReference type="Gene3D" id="2.10.25.10">
    <property type="entry name" value="Laminin"/>
    <property type="match status" value="9"/>
</dbReference>
<dbReference type="PROSITE" id="PS50993">
    <property type="entry name" value="NIDOGEN_G2"/>
    <property type="match status" value="1"/>
</dbReference>
<dbReference type="Pfam" id="PF00058">
    <property type="entry name" value="Ldl_recept_b"/>
    <property type="match status" value="3"/>
</dbReference>
<evidence type="ECO:0000259" key="17">
    <source>
        <dbReference type="PROSITE" id="PS51220"/>
    </source>
</evidence>
<keyword evidence="4 12" id="KW-0245">EGF-like domain</keyword>
<dbReference type="InterPro" id="IPR009030">
    <property type="entry name" value="Growth_fac_rcpt_cys_sf"/>
</dbReference>
<feature type="domain" description="EGF-like" evidence="15">
    <location>
        <begin position="650"/>
        <end position="691"/>
    </location>
</feature>
<evidence type="ECO:0000256" key="10">
    <source>
        <dbReference type="ARBA" id="ARBA00023157"/>
    </source>
</evidence>
<keyword evidence="2" id="KW-0964">Secreted</keyword>
<evidence type="ECO:0000256" key="14">
    <source>
        <dbReference type="SAM" id="SignalP"/>
    </source>
</evidence>
<feature type="domain" description="EGF-like" evidence="15">
    <location>
        <begin position="609"/>
        <end position="647"/>
    </location>
</feature>